<organism evidence="1 2">
    <name type="scientific">Streptomyces tubbatahanensis</name>
    <dbReference type="NCBI Taxonomy" id="2923272"/>
    <lineage>
        <taxon>Bacteria</taxon>
        <taxon>Bacillati</taxon>
        <taxon>Actinomycetota</taxon>
        <taxon>Actinomycetes</taxon>
        <taxon>Kitasatosporales</taxon>
        <taxon>Streptomycetaceae</taxon>
        <taxon>Streptomyces</taxon>
    </lineage>
</organism>
<protein>
    <submittedName>
        <fullName evidence="1">DUF6227 family protein</fullName>
    </submittedName>
</protein>
<dbReference type="InterPro" id="IPR046195">
    <property type="entry name" value="DUF6227"/>
</dbReference>
<sequence length="259" mass="28756">MSEEAHLTPAHHLHQLLARAQNPFDVPDAVLHRLRDAVMFQVELYGWRHRNSPPPALRCSSFRHVFLLADGASVLLWELCYDGPEGAGELHEVYDDAEALARSERRVHRQMGEAPTPDASFGLTRAPFDPPPGRPGAEVFPAPEYVRGGSAEHARRLLRRAENPDRPGEETLRLLATALGHHITHVPKPHAHPGGPGEGQVWCAVYEHAFLLADGYEVSLYELEHNMTGSGRLRCEVYLEESVADQAAHRLGRGRGPDL</sequence>
<dbReference type="Proteomes" id="UP001202244">
    <property type="component" value="Chromosome"/>
</dbReference>
<reference evidence="1 2" key="1">
    <citation type="journal article" date="2023" name="Microbiol. Spectr.">
        <title>Synergy between Genome Mining, Metabolomics, and Bioinformatics Uncovers Antibacterial Chlorinated Carbazole Alkaloids and Their Biosynthetic Gene Cluster from Streptomyces tubbatahanensis sp. nov., a Novel Actinomycete Isolated from Sulu Sea, Philippines.</title>
        <authorList>
            <person name="Tenebro C.P."/>
            <person name="Trono D.J.V.L."/>
            <person name="Balida L.A.P."/>
            <person name="Bayog L.K.A."/>
            <person name="Bruna J.R."/>
            <person name="Sabido E.M."/>
            <person name="Caspe D.P.C."/>
            <person name="de Los Santos E.L.C."/>
            <person name="Saludes J.P."/>
            <person name="Dalisay D.S."/>
        </authorList>
    </citation>
    <scope>NUCLEOTIDE SEQUENCE [LARGE SCALE GENOMIC DNA]</scope>
    <source>
        <strain evidence="1 2">DSD3025</strain>
    </source>
</reference>
<dbReference type="EMBL" id="CP093846">
    <property type="protein sequence ID" value="UNT00037.1"/>
    <property type="molecule type" value="Genomic_DNA"/>
</dbReference>
<name>A0ABY3XZQ6_9ACTN</name>
<dbReference type="Pfam" id="PF19738">
    <property type="entry name" value="DUF6227"/>
    <property type="match status" value="1"/>
</dbReference>
<evidence type="ECO:0000313" key="1">
    <source>
        <dbReference type="EMBL" id="UNT00037.1"/>
    </source>
</evidence>
<keyword evidence="2" id="KW-1185">Reference proteome</keyword>
<accession>A0ABY3XZQ6</accession>
<gene>
    <name evidence="1" type="ORF">MMF93_28965</name>
</gene>
<proteinExistence type="predicted"/>
<evidence type="ECO:0000313" key="2">
    <source>
        <dbReference type="Proteomes" id="UP001202244"/>
    </source>
</evidence>
<dbReference type="RefSeq" id="WP_242756064.1">
    <property type="nucleotide sequence ID" value="NZ_CP093846.1"/>
</dbReference>